<dbReference type="InterPro" id="IPR006342">
    <property type="entry name" value="FkbM_mtfrase"/>
</dbReference>
<dbReference type="Proteomes" id="UP000320475">
    <property type="component" value="Unassembled WGS sequence"/>
</dbReference>
<proteinExistence type="predicted"/>
<name>A0A507D8T7_9FUNG</name>
<evidence type="ECO:0000313" key="3">
    <source>
        <dbReference type="EMBL" id="TPX47767.1"/>
    </source>
</evidence>
<dbReference type="SUPFAM" id="SSF53335">
    <property type="entry name" value="S-adenosyl-L-methionine-dependent methyltransferases"/>
    <property type="match status" value="1"/>
</dbReference>
<sequence>MTKTGATMGQSMTLCRRSMVLIAVMAVIGLVVILPAQMTIPDDQKKAPLVAVPPSDPECKCLRAGQDNPAFGSTSNGPSTSLNQSDAVTRRCAFLDLGANRADTLRVFLKEPNAKFQYDFPLPFWAHHTQCEIYLFEANPLFTADLNNASTLYNSKGINVTVFPETAIASFDGKIDLHVDTTSVAGSTILDEGTEAPTVQIAAIDIASWIVKNFHPRDYVLVKMDIEKAEYSVLPRLLEAGAGNVMDVLLVEFHPPPKIDNGQVQIAKAAAVKLSETVFMPFYDSPS</sequence>
<dbReference type="VEuPathDB" id="FungiDB:SeMB42_g03338"/>
<evidence type="ECO:0000313" key="4">
    <source>
        <dbReference type="Proteomes" id="UP000320475"/>
    </source>
</evidence>
<gene>
    <name evidence="3" type="ORF">SeLEV6574_g02463</name>
</gene>
<dbReference type="InterPro" id="IPR029063">
    <property type="entry name" value="SAM-dependent_MTases_sf"/>
</dbReference>
<evidence type="ECO:0000259" key="2">
    <source>
        <dbReference type="Pfam" id="PF05050"/>
    </source>
</evidence>
<dbReference type="Gene3D" id="3.40.50.150">
    <property type="entry name" value="Vaccinia Virus protein VP39"/>
    <property type="match status" value="1"/>
</dbReference>
<dbReference type="Pfam" id="PF05050">
    <property type="entry name" value="Methyltransf_21"/>
    <property type="match status" value="1"/>
</dbReference>
<protein>
    <recommendedName>
        <fullName evidence="2">Methyltransferase FkbM domain-containing protein</fullName>
    </recommendedName>
</protein>
<dbReference type="OrthoDB" id="10006218at2759"/>
<dbReference type="AlphaFoldDB" id="A0A507D8T7"/>
<organism evidence="3 4">
    <name type="scientific">Synchytrium endobioticum</name>
    <dbReference type="NCBI Taxonomy" id="286115"/>
    <lineage>
        <taxon>Eukaryota</taxon>
        <taxon>Fungi</taxon>
        <taxon>Fungi incertae sedis</taxon>
        <taxon>Chytridiomycota</taxon>
        <taxon>Chytridiomycota incertae sedis</taxon>
        <taxon>Chytridiomycetes</taxon>
        <taxon>Synchytriales</taxon>
        <taxon>Synchytriaceae</taxon>
        <taxon>Synchytrium</taxon>
    </lineage>
</organism>
<feature type="transmembrane region" description="Helical" evidence="1">
    <location>
        <begin position="20"/>
        <end position="38"/>
    </location>
</feature>
<keyword evidence="1" id="KW-0472">Membrane</keyword>
<keyword evidence="1" id="KW-1133">Transmembrane helix</keyword>
<accession>A0A507D8T7</accession>
<dbReference type="EMBL" id="QEAM01000069">
    <property type="protein sequence ID" value="TPX47767.1"/>
    <property type="molecule type" value="Genomic_DNA"/>
</dbReference>
<feature type="domain" description="Methyltransferase FkbM" evidence="2">
    <location>
        <begin position="98"/>
        <end position="257"/>
    </location>
</feature>
<reference evidence="3 4" key="1">
    <citation type="journal article" date="2019" name="Sci. Rep.">
        <title>Comparative genomics of chytrid fungi reveal insights into the obligate biotrophic and pathogenic lifestyle of Synchytrium endobioticum.</title>
        <authorList>
            <person name="van de Vossenberg B.T.L.H."/>
            <person name="Warris S."/>
            <person name="Nguyen H.D.T."/>
            <person name="van Gent-Pelzer M.P.E."/>
            <person name="Joly D.L."/>
            <person name="van de Geest H.C."/>
            <person name="Bonants P.J.M."/>
            <person name="Smith D.S."/>
            <person name="Levesque C.A."/>
            <person name="van der Lee T.A.J."/>
        </authorList>
    </citation>
    <scope>NUCLEOTIDE SEQUENCE [LARGE SCALE GENOMIC DNA]</scope>
    <source>
        <strain evidence="3 4">LEV6574</strain>
    </source>
</reference>
<keyword evidence="1" id="KW-0812">Transmembrane</keyword>
<comment type="caution">
    <text evidence="3">The sequence shown here is derived from an EMBL/GenBank/DDBJ whole genome shotgun (WGS) entry which is preliminary data.</text>
</comment>
<evidence type="ECO:0000256" key="1">
    <source>
        <dbReference type="SAM" id="Phobius"/>
    </source>
</evidence>